<keyword evidence="1" id="KW-0687">Ribonucleoprotein</keyword>
<accession>A0A7L5NZZ1</accession>
<keyword evidence="1" id="KW-0689">Ribosomal protein</keyword>
<name>A0A7L5NZZ1_EUGGR</name>
<protein>
    <submittedName>
        <fullName evidence="1">60S large subunit ribosomal protein Egr1 variant 2</fullName>
    </submittedName>
</protein>
<sequence length="72" mass="7948">MAEVELVSVPECKAQTVDKHVLWSCINFGTSNVALIDPYHPAHRGARKYINQFHSGKVPKTAAKAKEAEAEE</sequence>
<dbReference type="GO" id="GO:0005840">
    <property type="term" value="C:ribosome"/>
    <property type="evidence" value="ECO:0007669"/>
    <property type="project" value="UniProtKB-KW"/>
</dbReference>
<dbReference type="AlphaFoldDB" id="A0A7L5NZZ1"/>
<dbReference type="EMBL" id="MT583916">
    <property type="protein sequence ID" value="QLA09647.1"/>
    <property type="molecule type" value="mRNA"/>
</dbReference>
<reference evidence="1" key="1">
    <citation type="submission" date="2020-06" db="EMBL/GenBank/DDBJ databases">
        <title>Cryo-EM structure of the highly atypical cytoplasmic ribosome of Euglena gracilis.</title>
        <authorList>
            <person name="Matzov D."/>
            <person name="Taoka M."/>
            <person name="Nobe Y."/>
            <person name="Yamauchi Y."/>
            <person name="Halfon Y."/>
            <person name="Asis N."/>
            <person name="Zimermann E."/>
            <person name="Rozenberg H."/>
            <person name="Bashan A."/>
            <person name="Bushan S."/>
            <person name="Isobe T."/>
            <person name="Gray M.W."/>
            <person name="Yonath A."/>
            <person name="Shalev-Benami M."/>
        </authorList>
    </citation>
    <scope>NUCLEOTIDE SEQUENCE</scope>
    <source>
        <strain evidence="1">Z</strain>
    </source>
</reference>
<proteinExistence type="evidence at transcript level"/>
<organism evidence="1">
    <name type="scientific">Euglena gracilis</name>
    <dbReference type="NCBI Taxonomy" id="3039"/>
    <lineage>
        <taxon>Eukaryota</taxon>
        <taxon>Discoba</taxon>
        <taxon>Euglenozoa</taxon>
        <taxon>Euglenida</taxon>
        <taxon>Spirocuta</taxon>
        <taxon>Euglenophyceae</taxon>
        <taxon>Euglenales</taxon>
        <taxon>Euglenaceae</taxon>
        <taxon>Euglena</taxon>
    </lineage>
</organism>
<evidence type="ECO:0000313" key="1">
    <source>
        <dbReference type="EMBL" id="QLA09647.1"/>
    </source>
</evidence>